<keyword evidence="1" id="KW-0597">Phosphoprotein</keyword>
<dbReference type="EMBL" id="QFWX01000001">
    <property type="protein sequence ID" value="PXX93301.1"/>
    <property type="molecule type" value="Genomic_DNA"/>
</dbReference>
<evidence type="ECO:0000259" key="2">
    <source>
        <dbReference type="PROSITE" id="PS50110"/>
    </source>
</evidence>
<accession>A0A2V3ZNC9</accession>
<feature type="domain" description="Response regulatory" evidence="2">
    <location>
        <begin position="2"/>
        <end position="118"/>
    </location>
</feature>
<feature type="domain" description="HDOD" evidence="3">
    <location>
        <begin position="144"/>
        <end position="334"/>
    </location>
</feature>
<dbReference type="SMART" id="SM00448">
    <property type="entry name" value="REC"/>
    <property type="match status" value="1"/>
</dbReference>
<evidence type="ECO:0000313" key="4">
    <source>
        <dbReference type="EMBL" id="PXX93301.1"/>
    </source>
</evidence>
<dbReference type="SUPFAM" id="SSF52172">
    <property type="entry name" value="CheY-like"/>
    <property type="match status" value="1"/>
</dbReference>
<evidence type="ECO:0000313" key="5">
    <source>
        <dbReference type="Proteomes" id="UP000253987"/>
    </source>
</evidence>
<name>A0A2V3ZNC9_9GAMM</name>
<dbReference type="OrthoDB" id="2085719at2"/>
<comment type="caution">
    <text evidence="4">The sequence shown here is derived from an EMBL/GenBank/DDBJ whole genome shotgun (WGS) entry which is preliminary data.</text>
</comment>
<gene>
    <name evidence="4" type="ORF">DIT71_00415</name>
</gene>
<dbReference type="InterPro" id="IPR001789">
    <property type="entry name" value="Sig_transdc_resp-reg_receiver"/>
</dbReference>
<dbReference type="GO" id="GO:0000160">
    <property type="term" value="P:phosphorelay signal transduction system"/>
    <property type="evidence" value="ECO:0007669"/>
    <property type="project" value="InterPro"/>
</dbReference>
<dbReference type="SUPFAM" id="SSF109604">
    <property type="entry name" value="HD-domain/PDEase-like"/>
    <property type="match status" value="1"/>
</dbReference>
<organism evidence="4 5">
    <name type="scientific">Marinobacter vulgaris</name>
    <dbReference type="NCBI Taxonomy" id="1928331"/>
    <lineage>
        <taxon>Bacteria</taxon>
        <taxon>Pseudomonadati</taxon>
        <taxon>Pseudomonadota</taxon>
        <taxon>Gammaproteobacteria</taxon>
        <taxon>Pseudomonadales</taxon>
        <taxon>Marinobacteraceae</taxon>
        <taxon>Marinobacter</taxon>
    </lineage>
</organism>
<proteinExistence type="predicted"/>
<reference evidence="5" key="1">
    <citation type="submission" date="2018-05" db="EMBL/GenBank/DDBJ databases">
        <authorList>
            <person name="Lu D."/>
        </authorList>
    </citation>
    <scope>NUCLEOTIDE SEQUENCE [LARGE SCALE GENOMIC DNA]</scope>
    <source>
        <strain evidence="5">F01</strain>
    </source>
</reference>
<evidence type="ECO:0000259" key="3">
    <source>
        <dbReference type="PROSITE" id="PS51833"/>
    </source>
</evidence>
<dbReference type="CDD" id="cd00156">
    <property type="entry name" value="REC"/>
    <property type="match status" value="1"/>
</dbReference>
<dbReference type="Pfam" id="PF08668">
    <property type="entry name" value="HDOD"/>
    <property type="match status" value="1"/>
</dbReference>
<feature type="modified residue" description="4-aspartylphosphate" evidence="1">
    <location>
        <position position="53"/>
    </location>
</feature>
<dbReference type="InterPro" id="IPR052340">
    <property type="entry name" value="RNase_Y/CdgJ"/>
</dbReference>
<dbReference type="InterPro" id="IPR011006">
    <property type="entry name" value="CheY-like_superfamily"/>
</dbReference>
<dbReference type="Gene3D" id="1.10.3210.10">
    <property type="entry name" value="Hypothetical protein af1432"/>
    <property type="match status" value="1"/>
</dbReference>
<dbReference type="Gene3D" id="3.40.50.2300">
    <property type="match status" value="1"/>
</dbReference>
<dbReference type="Proteomes" id="UP000253987">
    <property type="component" value="Unassembled WGS sequence"/>
</dbReference>
<dbReference type="PROSITE" id="PS50110">
    <property type="entry name" value="RESPONSE_REGULATORY"/>
    <property type="match status" value="1"/>
</dbReference>
<evidence type="ECO:0000256" key="1">
    <source>
        <dbReference type="PROSITE-ProRule" id="PRU00169"/>
    </source>
</evidence>
<protein>
    <submittedName>
        <fullName evidence="4">Response regulator</fullName>
    </submittedName>
</protein>
<dbReference type="Pfam" id="PF00072">
    <property type="entry name" value="Response_reg"/>
    <property type="match status" value="1"/>
</dbReference>
<dbReference type="RefSeq" id="WP_114611230.1">
    <property type="nucleotide sequence ID" value="NZ_QFWX01000001.1"/>
</dbReference>
<dbReference type="PANTHER" id="PTHR33525:SF3">
    <property type="entry name" value="RIBONUCLEASE Y"/>
    <property type="match status" value="1"/>
</dbReference>
<reference evidence="4 5" key="2">
    <citation type="submission" date="2018-06" db="EMBL/GenBank/DDBJ databases">
        <title>Marinobactersediminissp. nov, a moderately halophilic bacterium isolated from marine solar saltern.</title>
        <authorList>
            <person name="Zhang Y."/>
        </authorList>
    </citation>
    <scope>NUCLEOTIDE SEQUENCE [LARGE SCALE GENOMIC DNA]</scope>
    <source>
        <strain evidence="4 5">F01</strain>
    </source>
</reference>
<dbReference type="InterPro" id="IPR013976">
    <property type="entry name" value="HDOD"/>
</dbReference>
<sequence length="381" mass="41889">MKALILEDDVLLADLIETVVGGLYPGVTVFVTASVTTALEHWLQYGADLMIIDWNLPDGSGLDVVRAARQSDGNPAIVMISGRSDRESVLKAAHYRISGYISKPFDVSLLHQKLAALVDPASFQSETLPELDEFLRTSMGSVTQLPAAVDVVKVIELFDRRHELSVSQLAERWNGEVALTTRLLDVANSASLQRTGEPVRNLKDAIATMGVDRALQHAMALSLDMSGQLQDTRLAEIAAGFLEKSKKVASEAERIALRVAANHSEAYTAALLSRVGELAVVKVMQQYLDRKGLIDDGQFESALQTWAQSYGNRLKVQWHLPLQLRELIGAVHFLPRDATSESKLIMRASAMLTDEESPGEECLRLLRRLGLNDHNMESHNG</sequence>
<dbReference type="AlphaFoldDB" id="A0A2V3ZNC9"/>
<keyword evidence="5" id="KW-1185">Reference proteome</keyword>
<dbReference type="PANTHER" id="PTHR33525">
    <property type="match status" value="1"/>
</dbReference>
<dbReference type="PROSITE" id="PS51833">
    <property type="entry name" value="HDOD"/>
    <property type="match status" value="1"/>
</dbReference>